<dbReference type="AlphaFoldDB" id="A0A7J5DC82"/>
<proteinExistence type="predicted"/>
<feature type="compositionally biased region" description="Polar residues" evidence="1">
    <location>
        <begin position="80"/>
        <end position="90"/>
    </location>
</feature>
<dbReference type="EMBL" id="WBKG01000019">
    <property type="protein sequence ID" value="KAB1986443.1"/>
    <property type="molecule type" value="Genomic_DNA"/>
</dbReference>
<evidence type="ECO:0000313" key="3">
    <source>
        <dbReference type="Proteomes" id="UP000442990"/>
    </source>
</evidence>
<organism evidence="2 3">
    <name type="scientific">Streptomyces triticiradicis</name>
    <dbReference type="NCBI Taxonomy" id="2651189"/>
    <lineage>
        <taxon>Bacteria</taxon>
        <taxon>Bacillati</taxon>
        <taxon>Actinomycetota</taxon>
        <taxon>Actinomycetes</taxon>
        <taxon>Kitasatosporales</taxon>
        <taxon>Streptomycetaceae</taxon>
        <taxon>Streptomyces</taxon>
    </lineage>
</organism>
<dbReference type="Proteomes" id="UP000442990">
    <property type="component" value="Unassembled WGS sequence"/>
</dbReference>
<comment type="caution">
    <text evidence="2">The sequence shown here is derived from an EMBL/GenBank/DDBJ whole genome shotgun (WGS) entry which is preliminary data.</text>
</comment>
<keyword evidence="3" id="KW-1185">Reference proteome</keyword>
<evidence type="ECO:0000313" key="2">
    <source>
        <dbReference type="EMBL" id="KAB1986443.1"/>
    </source>
</evidence>
<gene>
    <name evidence="2" type="ORF">F8144_22360</name>
</gene>
<sequence length="90" mass="8799">MPVGGSSCRIHLPTTSESGPSGSGPRPPTSTGSSGCSTRTSPTAGPGRPAGSGPVSTGSRPSCWPGCGTAARSPTAPNRIRSSPDSCWTT</sequence>
<accession>A0A7J5DC82</accession>
<protein>
    <submittedName>
        <fullName evidence="2">Uncharacterized protein</fullName>
    </submittedName>
</protein>
<feature type="region of interest" description="Disordered" evidence="1">
    <location>
        <begin position="1"/>
        <end position="90"/>
    </location>
</feature>
<name>A0A7J5DC82_9ACTN</name>
<reference evidence="2 3" key="1">
    <citation type="submission" date="2019-09" db="EMBL/GenBank/DDBJ databases">
        <title>Isolation and identification of active actinomycetes.</title>
        <authorList>
            <person name="Yu Z."/>
            <person name="Han C."/>
            <person name="Yu B."/>
        </authorList>
    </citation>
    <scope>NUCLEOTIDE SEQUENCE [LARGE SCALE GENOMIC DNA]</scope>
    <source>
        <strain evidence="2 3">NEAU-H2</strain>
    </source>
</reference>
<evidence type="ECO:0000256" key="1">
    <source>
        <dbReference type="SAM" id="MobiDB-lite"/>
    </source>
</evidence>
<feature type="compositionally biased region" description="Low complexity" evidence="1">
    <location>
        <begin position="13"/>
        <end position="43"/>
    </location>
</feature>